<evidence type="ECO:0000313" key="2">
    <source>
        <dbReference type="Proteomes" id="UP000230750"/>
    </source>
</evidence>
<dbReference type="Proteomes" id="UP000230750">
    <property type="component" value="Unassembled WGS sequence"/>
</dbReference>
<protein>
    <submittedName>
        <fullName evidence="1">Uncharacterized protein</fullName>
    </submittedName>
</protein>
<dbReference type="EMBL" id="MRZV01000770">
    <property type="protein sequence ID" value="PIK44559.1"/>
    <property type="molecule type" value="Genomic_DNA"/>
</dbReference>
<dbReference type="OrthoDB" id="10064600at2759"/>
<accession>A0A2G8K9B0</accession>
<comment type="caution">
    <text evidence="1">The sequence shown here is derived from an EMBL/GenBank/DDBJ whole genome shotgun (WGS) entry which is preliminary data.</text>
</comment>
<sequence>MKLTGLEPDIEHVGGTIKTRLRAEEAPLHEYLFSRSVAGTTADDLIEGLKKVAGDKVYARFFHLHPKRNIRILDWLSGWMKMGVVPLLTLNLQRGVAAGEEIPDAWHHQMVYGVDSEHIHVCNLVTVTTSDVIEQQLCSESVLKVRREDVLSRLDARCDLEAIESHQDVRWSERKVKDQVLKILQEEVSVSLPDTIYFQLLKRWLYTSHIDIPAAYKSGVTLCVNVDNRDAYEKLNNAEELPIL</sequence>
<dbReference type="STRING" id="307972.A0A2G8K9B0"/>
<dbReference type="AlphaFoldDB" id="A0A2G8K9B0"/>
<keyword evidence="2" id="KW-1185">Reference proteome</keyword>
<evidence type="ECO:0000313" key="1">
    <source>
        <dbReference type="EMBL" id="PIK44559.1"/>
    </source>
</evidence>
<organism evidence="1 2">
    <name type="scientific">Stichopus japonicus</name>
    <name type="common">Sea cucumber</name>
    <dbReference type="NCBI Taxonomy" id="307972"/>
    <lineage>
        <taxon>Eukaryota</taxon>
        <taxon>Metazoa</taxon>
        <taxon>Echinodermata</taxon>
        <taxon>Eleutherozoa</taxon>
        <taxon>Echinozoa</taxon>
        <taxon>Holothuroidea</taxon>
        <taxon>Aspidochirotacea</taxon>
        <taxon>Aspidochirotida</taxon>
        <taxon>Stichopodidae</taxon>
        <taxon>Apostichopus</taxon>
    </lineage>
</organism>
<gene>
    <name evidence="1" type="ORF">BSL78_18594</name>
</gene>
<proteinExistence type="predicted"/>
<reference evidence="1 2" key="1">
    <citation type="journal article" date="2017" name="PLoS Biol.">
        <title>The sea cucumber genome provides insights into morphological evolution and visceral regeneration.</title>
        <authorList>
            <person name="Zhang X."/>
            <person name="Sun L."/>
            <person name="Yuan J."/>
            <person name="Sun Y."/>
            <person name="Gao Y."/>
            <person name="Zhang L."/>
            <person name="Li S."/>
            <person name="Dai H."/>
            <person name="Hamel J.F."/>
            <person name="Liu C."/>
            <person name="Yu Y."/>
            <person name="Liu S."/>
            <person name="Lin W."/>
            <person name="Guo K."/>
            <person name="Jin S."/>
            <person name="Xu P."/>
            <person name="Storey K.B."/>
            <person name="Huan P."/>
            <person name="Zhang T."/>
            <person name="Zhou Y."/>
            <person name="Zhang J."/>
            <person name="Lin C."/>
            <person name="Li X."/>
            <person name="Xing L."/>
            <person name="Huo D."/>
            <person name="Sun M."/>
            <person name="Wang L."/>
            <person name="Mercier A."/>
            <person name="Li F."/>
            <person name="Yang H."/>
            <person name="Xiang J."/>
        </authorList>
    </citation>
    <scope>NUCLEOTIDE SEQUENCE [LARGE SCALE GENOMIC DNA]</scope>
    <source>
        <strain evidence="1">Shaxun</strain>
        <tissue evidence="1">Muscle</tissue>
    </source>
</reference>
<name>A0A2G8K9B0_STIJA</name>